<sequence>VVVLRGGRRVGDRVIKETTRDEIVKLMITGERAVGE</sequence>
<gene>
    <name evidence="1" type="ORF">S06H3_24592</name>
</gene>
<dbReference type="EMBL" id="BARV01013752">
    <property type="protein sequence ID" value="GAI25843.1"/>
    <property type="molecule type" value="Genomic_DNA"/>
</dbReference>
<organism evidence="1">
    <name type="scientific">marine sediment metagenome</name>
    <dbReference type="NCBI Taxonomy" id="412755"/>
    <lineage>
        <taxon>unclassified sequences</taxon>
        <taxon>metagenomes</taxon>
        <taxon>ecological metagenomes</taxon>
    </lineage>
</organism>
<comment type="caution">
    <text evidence="1">The sequence shown here is derived from an EMBL/GenBank/DDBJ whole genome shotgun (WGS) entry which is preliminary data.</text>
</comment>
<evidence type="ECO:0000313" key="1">
    <source>
        <dbReference type="EMBL" id="GAI25843.1"/>
    </source>
</evidence>
<accession>X1M3A5</accession>
<protein>
    <submittedName>
        <fullName evidence="1">Uncharacterized protein</fullName>
    </submittedName>
</protein>
<proteinExistence type="predicted"/>
<reference evidence="1" key="1">
    <citation type="journal article" date="2014" name="Front. Microbiol.">
        <title>High frequency of phylogenetically diverse reductive dehalogenase-homologous genes in deep subseafloor sedimentary metagenomes.</title>
        <authorList>
            <person name="Kawai M."/>
            <person name="Futagami T."/>
            <person name="Toyoda A."/>
            <person name="Takaki Y."/>
            <person name="Nishi S."/>
            <person name="Hori S."/>
            <person name="Arai W."/>
            <person name="Tsubouchi T."/>
            <person name="Morono Y."/>
            <person name="Uchiyama I."/>
            <person name="Ito T."/>
            <person name="Fujiyama A."/>
            <person name="Inagaki F."/>
            <person name="Takami H."/>
        </authorList>
    </citation>
    <scope>NUCLEOTIDE SEQUENCE</scope>
    <source>
        <strain evidence="1">Expedition CK06-06</strain>
    </source>
</reference>
<name>X1M3A5_9ZZZZ</name>
<feature type="non-terminal residue" evidence="1">
    <location>
        <position position="1"/>
    </location>
</feature>
<dbReference type="AlphaFoldDB" id="X1M3A5"/>